<dbReference type="RefSeq" id="WP_194116972.1">
    <property type="nucleotide sequence ID" value="NZ_JADFUA010000009.1"/>
</dbReference>
<reference evidence="2 3" key="1">
    <citation type="submission" date="2020-10" db="EMBL/GenBank/DDBJ databases">
        <title>The genome sequence of Chitinilyticum litopenaei 4Y14.</title>
        <authorList>
            <person name="Liu Y."/>
        </authorList>
    </citation>
    <scope>NUCLEOTIDE SEQUENCE [LARGE SCALE GENOMIC DNA]</scope>
    <source>
        <strain evidence="2 3">4Y14</strain>
    </source>
</reference>
<accession>A0A8J7FP35</accession>
<evidence type="ECO:0000259" key="1">
    <source>
        <dbReference type="PROSITE" id="PS51186"/>
    </source>
</evidence>
<proteinExistence type="predicted"/>
<dbReference type="InterPro" id="IPR052564">
    <property type="entry name" value="N-acetyltrans/Recomb-assoc"/>
</dbReference>
<gene>
    <name evidence="2" type="ORF">INR99_13885</name>
</gene>
<dbReference type="InterPro" id="IPR000182">
    <property type="entry name" value="GNAT_dom"/>
</dbReference>
<keyword evidence="3" id="KW-1185">Reference proteome</keyword>
<sequence>MACEPRIRQAGADEGPALFAVFYSAVHQVCSRDYTPAQCAAWAPATLDAPDWHARILALQPLVIDVAGEVVAFADLQADGQIDCFYVHGQQQGRGYGGMLLQALIAKASVMKLADVYSEVSLSAQPFFLRHGFVIEQALRVQCRGQWFDNARMRLTLGTSC</sequence>
<protein>
    <submittedName>
        <fullName evidence="2">GNAT family N-acetyltransferase</fullName>
    </submittedName>
</protein>
<dbReference type="EMBL" id="JADFUA010000009">
    <property type="protein sequence ID" value="MBE9610426.1"/>
    <property type="molecule type" value="Genomic_DNA"/>
</dbReference>
<dbReference type="PANTHER" id="PTHR43451:SF1">
    <property type="entry name" value="ACETYLTRANSFERASE"/>
    <property type="match status" value="1"/>
</dbReference>
<dbReference type="SUPFAM" id="SSF55729">
    <property type="entry name" value="Acyl-CoA N-acyltransferases (Nat)"/>
    <property type="match status" value="1"/>
</dbReference>
<comment type="caution">
    <text evidence="2">The sequence shown here is derived from an EMBL/GenBank/DDBJ whole genome shotgun (WGS) entry which is preliminary data.</text>
</comment>
<dbReference type="PANTHER" id="PTHR43451">
    <property type="entry name" value="ACETYLTRANSFERASE (GNAT) FAMILY PROTEIN"/>
    <property type="match status" value="1"/>
</dbReference>
<feature type="domain" description="N-acetyltransferase" evidence="1">
    <location>
        <begin position="5"/>
        <end position="158"/>
    </location>
</feature>
<dbReference type="PROSITE" id="PS51186">
    <property type="entry name" value="GNAT"/>
    <property type="match status" value="1"/>
</dbReference>
<dbReference type="InterPro" id="IPR016181">
    <property type="entry name" value="Acyl_CoA_acyltransferase"/>
</dbReference>
<evidence type="ECO:0000313" key="2">
    <source>
        <dbReference type="EMBL" id="MBE9610426.1"/>
    </source>
</evidence>
<name>A0A8J7FP35_9NEIS</name>
<dbReference type="AlphaFoldDB" id="A0A8J7FP35"/>
<dbReference type="GO" id="GO:0016747">
    <property type="term" value="F:acyltransferase activity, transferring groups other than amino-acyl groups"/>
    <property type="evidence" value="ECO:0007669"/>
    <property type="project" value="InterPro"/>
</dbReference>
<dbReference type="Proteomes" id="UP000604481">
    <property type="component" value="Unassembled WGS sequence"/>
</dbReference>
<dbReference type="Pfam" id="PF13673">
    <property type="entry name" value="Acetyltransf_10"/>
    <property type="match status" value="1"/>
</dbReference>
<dbReference type="Gene3D" id="3.40.630.30">
    <property type="match status" value="1"/>
</dbReference>
<organism evidence="2 3">
    <name type="scientific">Chitinilyticum piscinae</name>
    <dbReference type="NCBI Taxonomy" id="2866724"/>
    <lineage>
        <taxon>Bacteria</taxon>
        <taxon>Pseudomonadati</taxon>
        <taxon>Pseudomonadota</taxon>
        <taxon>Betaproteobacteria</taxon>
        <taxon>Neisseriales</taxon>
        <taxon>Chitinibacteraceae</taxon>
        <taxon>Chitinilyticum</taxon>
    </lineage>
</organism>
<evidence type="ECO:0000313" key="3">
    <source>
        <dbReference type="Proteomes" id="UP000604481"/>
    </source>
</evidence>